<proteinExistence type="predicted"/>
<name>A0A8H5H8Z5_9AGAR</name>
<dbReference type="Pfam" id="PF22936">
    <property type="entry name" value="Pol_BBD"/>
    <property type="match status" value="1"/>
</dbReference>
<feature type="region of interest" description="Disordered" evidence="1">
    <location>
        <begin position="1"/>
        <end position="214"/>
    </location>
</feature>
<reference evidence="4 5" key="1">
    <citation type="journal article" date="2020" name="ISME J.">
        <title>Uncovering the hidden diversity of litter-decomposition mechanisms in mushroom-forming fungi.</title>
        <authorList>
            <person name="Floudas D."/>
            <person name="Bentzer J."/>
            <person name="Ahren D."/>
            <person name="Johansson T."/>
            <person name="Persson P."/>
            <person name="Tunlid A."/>
        </authorList>
    </citation>
    <scope>NUCLEOTIDE SEQUENCE [LARGE SCALE GENOMIC DNA]</scope>
    <source>
        <strain evidence="4 5">CBS 661.87</strain>
    </source>
</reference>
<dbReference type="OrthoDB" id="7691805at2759"/>
<evidence type="ECO:0000313" key="4">
    <source>
        <dbReference type="EMBL" id="KAF5378820.1"/>
    </source>
</evidence>
<organism evidence="4 5">
    <name type="scientific">Tricholomella constricta</name>
    <dbReference type="NCBI Taxonomy" id="117010"/>
    <lineage>
        <taxon>Eukaryota</taxon>
        <taxon>Fungi</taxon>
        <taxon>Dikarya</taxon>
        <taxon>Basidiomycota</taxon>
        <taxon>Agaricomycotina</taxon>
        <taxon>Agaricomycetes</taxon>
        <taxon>Agaricomycetidae</taxon>
        <taxon>Agaricales</taxon>
        <taxon>Tricholomatineae</taxon>
        <taxon>Lyophyllaceae</taxon>
        <taxon>Tricholomella</taxon>
    </lineage>
</organism>
<evidence type="ECO:0008006" key="6">
    <source>
        <dbReference type="Google" id="ProtNLM"/>
    </source>
</evidence>
<feature type="domain" description="GAG-pre-integrase" evidence="2">
    <location>
        <begin position="926"/>
        <end position="995"/>
    </location>
</feature>
<evidence type="ECO:0000259" key="3">
    <source>
        <dbReference type="Pfam" id="PF22936"/>
    </source>
</evidence>
<dbReference type="PANTHER" id="PTHR47481">
    <property type="match status" value="1"/>
</dbReference>
<dbReference type="PANTHER" id="PTHR47481:SF31">
    <property type="entry name" value="OS01G0873500 PROTEIN"/>
    <property type="match status" value="1"/>
</dbReference>
<comment type="caution">
    <text evidence="4">The sequence shown here is derived from an EMBL/GenBank/DDBJ whole genome shotgun (WGS) entry which is preliminary data.</text>
</comment>
<feature type="compositionally biased region" description="Acidic residues" evidence="1">
    <location>
        <begin position="192"/>
        <end position="203"/>
    </location>
</feature>
<sequence>MSKTPIMPMPRNLRSRAVPSTPATPTPKAPQDKVSQEEKHQKAIESLAHLEYAKQKADKDKYLKGSHPPPDTRTKTPRPPKVVLIAEDTEDSTFEAKDTGSPAFILDGSSDDEQPAKRLPKSASKNKEPNARERVDELKKRLELEDKDKQPKRKAKAVDTQASKKARQGVRTGLRTAPIEEDDVDMATADPLSEESQSEEHEDEEIRGISDNEGDVVEKAGIAKGEKSAVRYGIGVLGSKVQTLAKIEPTTTVLEYISPSVRKQHVQVFKPKAQFTDNDLPHEVNKNFDNHFGPRLYQYFGTLRPWATIKVSSDKEILKLWEKAFPDQPALDFGDDANLVLAVQSKVETRLAGWRNRMTSVAHDYIVETLLPSISDSIQERADWVNEALGDLTNVHSKPFYYKTIKLVEDRNGELIPKYIEKRETEANWYCTVTLHMDIRDRWATSVVPRHTTELAYNRLWAPLHSETQHNIFSGTTQPKTRSNPTYRNTEMSNPALFLLPASEKFDGSNWLEWKTTILNAAKAKGLLGYINGTNICPAPPDPDDTPAPATAYWGSSQPTFEEWLQRDAYAQGMITLNVVNPVGQGVVMSGTSAESWASLAAIRDAQTDIGLINAEEKLAGIKYTEGGDIEKHFAEMREAWSKANGQGAEISDRKFRTYLLKSMPKSWSVLVGSLLAEKTSADIITRITTHAMIVGSSPDVSPAKATHALSAQANSGGKRPVRHPELKCTNLPSCGRTGHTADQCFRPGGGLAGQYPDWWRGSKTGATTTPSTTPAPVANSAAISATNPTSDSPRYLAFSAIDQRQGSQPISYADSAASRHFFVERADFETYESVSGVDETGTTASGGGFEIKGKGTVRKFVEFDGCTVELTFADALHTPKLEHNLLSIGCLGKKGCSVTFNGLGAIFFDPDGHPFMRGACHNDTMYRIDFIPRPTAMSARSLKRPTDLETWHRRLGHVGENTLRMMEREQMVTGLDITKKSVNGRCENCIMGKQTRRPFDEEVIPEHAPNDRVSFDLEARGRKDGS</sequence>
<evidence type="ECO:0000259" key="2">
    <source>
        <dbReference type="Pfam" id="PF13976"/>
    </source>
</evidence>
<dbReference type="Pfam" id="PF13976">
    <property type="entry name" value="gag_pre-integrs"/>
    <property type="match status" value="1"/>
</dbReference>
<keyword evidence="5" id="KW-1185">Reference proteome</keyword>
<dbReference type="InterPro" id="IPR054722">
    <property type="entry name" value="PolX-like_BBD"/>
</dbReference>
<dbReference type="Pfam" id="PF14223">
    <property type="entry name" value="Retrotran_gag_2"/>
    <property type="match status" value="1"/>
</dbReference>
<dbReference type="Proteomes" id="UP000565441">
    <property type="component" value="Unassembled WGS sequence"/>
</dbReference>
<accession>A0A8H5H8Z5</accession>
<feature type="compositionally biased region" description="Basic and acidic residues" evidence="1">
    <location>
        <begin position="125"/>
        <end position="149"/>
    </location>
</feature>
<evidence type="ECO:0000313" key="5">
    <source>
        <dbReference type="Proteomes" id="UP000565441"/>
    </source>
</evidence>
<evidence type="ECO:0000256" key="1">
    <source>
        <dbReference type="SAM" id="MobiDB-lite"/>
    </source>
</evidence>
<dbReference type="EMBL" id="JAACJP010000018">
    <property type="protein sequence ID" value="KAF5378820.1"/>
    <property type="molecule type" value="Genomic_DNA"/>
</dbReference>
<feature type="domain" description="Retrovirus-related Pol polyprotein from transposon TNT 1-94-like beta-barrel" evidence="3">
    <location>
        <begin position="813"/>
        <end position="897"/>
    </location>
</feature>
<gene>
    <name evidence="4" type="ORF">D9615_006849</name>
</gene>
<dbReference type="AlphaFoldDB" id="A0A8H5H8Z5"/>
<feature type="region of interest" description="Disordered" evidence="1">
    <location>
        <begin position="705"/>
        <end position="725"/>
    </location>
</feature>
<dbReference type="InterPro" id="IPR025724">
    <property type="entry name" value="GAG-pre-integrase_dom"/>
</dbReference>
<protein>
    <recommendedName>
        <fullName evidence="6">GAG-pre-integrase domain-containing protein</fullName>
    </recommendedName>
</protein>
<feature type="compositionally biased region" description="Basic and acidic residues" evidence="1">
    <location>
        <begin position="30"/>
        <end position="43"/>
    </location>
</feature>
<feature type="compositionally biased region" description="Basic and acidic residues" evidence="1">
    <location>
        <begin position="51"/>
        <end position="63"/>
    </location>
</feature>